<evidence type="ECO:0000313" key="2">
    <source>
        <dbReference type="EMBL" id="JAH61735.1"/>
    </source>
</evidence>
<evidence type="ECO:0000256" key="1">
    <source>
        <dbReference type="SAM" id="Phobius"/>
    </source>
</evidence>
<proteinExistence type="predicted"/>
<keyword evidence="1" id="KW-0812">Transmembrane</keyword>
<keyword evidence="1" id="KW-0472">Membrane</keyword>
<dbReference type="AlphaFoldDB" id="A0A0E9U9A3"/>
<keyword evidence="1" id="KW-1133">Transmembrane helix</keyword>
<accession>A0A0E9U9A3</accession>
<dbReference type="EMBL" id="GBXM01046842">
    <property type="protein sequence ID" value="JAH61735.1"/>
    <property type="molecule type" value="Transcribed_RNA"/>
</dbReference>
<reference evidence="2" key="2">
    <citation type="journal article" date="2015" name="Fish Shellfish Immunol.">
        <title>Early steps in the European eel (Anguilla anguilla)-Vibrio vulnificus interaction in the gills: Role of the RtxA13 toxin.</title>
        <authorList>
            <person name="Callol A."/>
            <person name="Pajuelo D."/>
            <person name="Ebbesson L."/>
            <person name="Teles M."/>
            <person name="MacKenzie S."/>
            <person name="Amaro C."/>
        </authorList>
    </citation>
    <scope>NUCLEOTIDE SEQUENCE</scope>
</reference>
<protein>
    <submittedName>
        <fullName evidence="2">Uncharacterized protein</fullName>
    </submittedName>
</protein>
<sequence length="46" mass="5493">MPCLLTLGYYRHFNCLLFQSLTTHAVAFMLNARAKHRLSQVRYKMF</sequence>
<organism evidence="2">
    <name type="scientific">Anguilla anguilla</name>
    <name type="common">European freshwater eel</name>
    <name type="synonym">Muraena anguilla</name>
    <dbReference type="NCBI Taxonomy" id="7936"/>
    <lineage>
        <taxon>Eukaryota</taxon>
        <taxon>Metazoa</taxon>
        <taxon>Chordata</taxon>
        <taxon>Craniata</taxon>
        <taxon>Vertebrata</taxon>
        <taxon>Euteleostomi</taxon>
        <taxon>Actinopterygii</taxon>
        <taxon>Neopterygii</taxon>
        <taxon>Teleostei</taxon>
        <taxon>Anguilliformes</taxon>
        <taxon>Anguillidae</taxon>
        <taxon>Anguilla</taxon>
    </lineage>
</organism>
<name>A0A0E9U9A3_ANGAN</name>
<reference evidence="2" key="1">
    <citation type="submission" date="2014-11" db="EMBL/GenBank/DDBJ databases">
        <authorList>
            <person name="Amaro Gonzalez C."/>
        </authorList>
    </citation>
    <scope>NUCLEOTIDE SEQUENCE</scope>
</reference>
<feature type="transmembrane region" description="Helical" evidence="1">
    <location>
        <begin position="16"/>
        <end position="34"/>
    </location>
</feature>